<organism evidence="8 9">
    <name type="scientific">Streptosporangium canum</name>
    <dbReference type="NCBI Taxonomy" id="324952"/>
    <lineage>
        <taxon>Bacteria</taxon>
        <taxon>Bacillati</taxon>
        <taxon>Actinomycetota</taxon>
        <taxon>Actinomycetes</taxon>
        <taxon>Streptosporangiales</taxon>
        <taxon>Streptosporangiaceae</taxon>
        <taxon>Streptosporangium</taxon>
    </lineage>
</organism>
<dbReference type="GO" id="GO:0003677">
    <property type="term" value="F:DNA binding"/>
    <property type="evidence" value="ECO:0007669"/>
    <property type="project" value="UniProtKB-KW"/>
</dbReference>
<name>A0A1I3WSF6_9ACTN</name>
<dbReference type="SUPFAM" id="SSF52172">
    <property type="entry name" value="CheY-like"/>
    <property type="match status" value="1"/>
</dbReference>
<dbReference type="PANTHER" id="PTHR43214:SF24">
    <property type="entry name" value="TRANSCRIPTIONAL REGULATORY PROTEIN NARL-RELATED"/>
    <property type="match status" value="1"/>
</dbReference>
<dbReference type="InterPro" id="IPR000792">
    <property type="entry name" value="Tscrpt_reg_LuxR_C"/>
</dbReference>
<evidence type="ECO:0000313" key="9">
    <source>
        <dbReference type="Proteomes" id="UP000199111"/>
    </source>
</evidence>
<dbReference type="InterPro" id="IPR001789">
    <property type="entry name" value="Sig_transdc_resp-reg_receiver"/>
</dbReference>
<feature type="domain" description="HTH luxR-type" evidence="6">
    <location>
        <begin position="185"/>
        <end position="250"/>
    </location>
</feature>
<dbReference type="InterPro" id="IPR058245">
    <property type="entry name" value="NreC/VraR/RcsB-like_REC"/>
</dbReference>
<reference evidence="9" key="1">
    <citation type="submission" date="2016-10" db="EMBL/GenBank/DDBJ databases">
        <authorList>
            <person name="Varghese N."/>
            <person name="Submissions S."/>
        </authorList>
    </citation>
    <scope>NUCLEOTIDE SEQUENCE [LARGE SCALE GENOMIC DNA]</scope>
    <source>
        <strain evidence="9">CGMCC 4.2126</strain>
    </source>
</reference>
<dbReference type="Proteomes" id="UP000199111">
    <property type="component" value="Unassembled WGS sequence"/>
</dbReference>
<dbReference type="GO" id="GO:0006355">
    <property type="term" value="P:regulation of DNA-templated transcription"/>
    <property type="evidence" value="ECO:0007669"/>
    <property type="project" value="InterPro"/>
</dbReference>
<dbReference type="Gene3D" id="3.40.50.2300">
    <property type="match status" value="1"/>
</dbReference>
<dbReference type="InterPro" id="IPR016032">
    <property type="entry name" value="Sig_transdc_resp-reg_C-effctor"/>
</dbReference>
<dbReference type="GO" id="GO:0000160">
    <property type="term" value="P:phosphorelay signal transduction system"/>
    <property type="evidence" value="ECO:0007669"/>
    <property type="project" value="InterPro"/>
</dbReference>
<dbReference type="SMART" id="SM00448">
    <property type="entry name" value="REC"/>
    <property type="match status" value="1"/>
</dbReference>
<evidence type="ECO:0000256" key="3">
    <source>
        <dbReference type="ARBA" id="ARBA00023125"/>
    </source>
</evidence>
<dbReference type="PRINTS" id="PR00038">
    <property type="entry name" value="HTHLUXR"/>
</dbReference>
<dbReference type="InterPro" id="IPR011006">
    <property type="entry name" value="CheY-like_superfamily"/>
</dbReference>
<dbReference type="Pfam" id="PF00196">
    <property type="entry name" value="GerE"/>
    <property type="match status" value="1"/>
</dbReference>
<dbReference type="SUPFAM" id="SSF46894">
    <property type="entry name" value="C-terminal effector domain of the bipartite response regulators"/>
    <property type="match status" value="1"/>
</dbReference>
<keyword evidence="3" id="KW-0238">DNA-binding</keyword>
<dbReference type="CDD" id="cd06170">
    <property type="entry name" value="LuxR_C_like"/>
    <property type="match status" value="1"/>
</dbReference>
<dbReference type="EMBL" id="FOQY01000017">
    <property type="protein sequence ID" value="SFK09777.1"/>
    <property type="molecule type" value="Genomic_DNA"/>
</dbReference>
<keyword evidence="9" id="KW-1185">Reference proteome</keyword>
<evidence type="ECO:0000259" key="7">
    <source>
        <dbReference type="PROSITE" id="PS50110"/>
    </source>
</evidence>
<keyword evidence="4" id="KW-0804">Transcription</keyword>
<dbReference type="PROSITE" id="PS50043">
    <property type="entry name" value="HTH_LUXR_2"/>
    <property type="match status" value="1"/>
</dbReference>
<evidence type="ECO:0000256" key="2">
    <source>
        <dbReference type="ARBA" id="ARBA00023015"/>
    </source>
</evidence>
<dbReference type="SMART" id="SM00421">
    <property type="entry name" value="HTH_LUXR"/>
    <property type="match status" value="1"/>
</dbReference>
<keyword evidence="2" id="KW-0805">Transcription regulation</keyword>
<evidence type="ECO:0000313" key="8">
    <source>
        <dbReference type="EMBL" id="SFK09777.1"/>
    </source>
</evidence>
<dbReference type="CDD" id="cd17535">
    <property type="entry name" value="REC_NarL-like"/>
    <property type="match status" value="1"/>
</dbReference>
<accession>A0A1I3WSF6</accession>
<dbReference type="InterPro" id="IPR039420">
    <property type="entry name" value="WalR-like"/>
</dbReference>
<sequence length="253" mass="27075">MTLPRGSLPGDRPTVRFTGGGLVRKSDAGFRAGRIHQVTIRVLIADDQVLVRTGFQMILDAQEDMEVVATAGNGAEAVEHARRLRPDVCLLDIRMPKLDGLEATRILAGPGVPDPMRVVIVTTFDLDEYVYGALRAGATGFLLKDSGPTLLIEAVRAAAAGDALVSPSVTVRLLEHLAHPRAGAARPLAEPLTERELDVVRLVARGRTNQEVAAELFVSLSTVKTHLGSIQAKLGARNRVEIAAWAWESGVVS</sequence>
<evidence type="ECO:0000256" key="5">
    <source>
        <dbReference type="PROSITE-ProRule" id="PRU00169"/>
    </source>
</evidence>
<dbReference type="PROSITE" id="PS00622">
    <property type="entry name" value="HTH_LUXR_1"/>
    <property type="match status" value="1"/>
</dbReference>
<dbReference type="PANTHER" id="PTHR43214">
    <property type="entry name" value="TWO-COMPONENT RESPONSE REGULATOR"/>
    <property type="match status" value="1"/>
</dbReference>
<dbReference type="AlphaFoldDB" id="A0A1I3WSF6"/>
<dbReference type="Pfam" id="PF00072">
    <property type="entry name" value="Response_reg"/>
    <property type="match status" value="1"/>
</dbReference>
<gene>
    <name evidence="8" type="ORF">SAMN05216275_11777</name>
</gene>
<evidence type="ECO:0000256" key="1">
    <source>
        <dbReference type="ARBA" id="ARBA00022553"/>
    </source>
</evidence>
<evidence type="ECO:0000256" key="4">
    <source>
        <dbReference type="ARBA" id="ARBA00023163"/>
    </source>
</evidence>
<feature type="modified residue" description="4-aspartylphosphate" evidence="5">
    <location>
        <position position="92"/>
    </location>
</feature>
<proteinExistence type="predicted"/>
<dbReference type="PROSITE" id="PS50110">
    <property type="entry name" value="RESPONSE_REGULATORY"/>
    <property type="match status" value="1"/>
</dbReference>
<evidence type="ECO:0000259" key="6">
    <source>
        <dbReference type="PROSITE" id="PS50043"/>
    </source>
</evidence>
<protein>
    <submittedName>
        <fullName evidence="8">Two component transcriptional regulator, LuxR family</fullName>
    </submittedName>
</protein>
<feature type="domain" description="Response regulatory" evidence="7">
    <location>
        <begin position="41"/>
        <end position="159"/>
    </location>
</feature>
<keyword evidence="1 5" id="KW-0597">Phosphoprotein</keyword>